<evidence type="ECO:0000256" key="4">
    <source>
        <dbReference type="ARBA" id="ARBA00023012"/>
    </source>
</evidence>
<reference evidence="6 7" key="1">
    <citation type="journal article" date="2024" name="Front. Microbiol.">
        <title>Novel thermophilic genera Geochorda gen. nov. and Carboxydochorda gen. nov. from the deep terrestrial subsurface reveal the ecophysiological diversity in the class Limnochordia.</title>
        <authorList>
            <person name="Karnachuk O.V."/>
            <person name="Lukina A.P."/>
            <person name="Avakyan M.R."/>
            <person name="Kadnikov V.V."/>
            <person name="Begmatov S."/>
            <person name="Beletsky A.V."/>
            <person name="Vlasova K.G."/>
            <person name="Novikov A.A."/>
            <person name="Shcherbakova V.A."/>
            <person name="Mardanov A.V."/>
            <person name="Ravin N.V."/>
        </authorList>
    </citation>
    <scope>NUCLEOTIDE SEQUENCE [LARGE SCALE GENOMIC DNA]</scope>
    <source>
        <strain evidence="6 7">L945</strain>
    </source>
</reference>
<evidence type="ECO:0000256" key="3">
    <source>
        <dbReference type="ARBA" id="ARBA00022777"/>
    </source>
</evidence>
<evidence type="ECO:0000313" key="7">
    <source>
        <dbReference type="Proteomes" id="UP001332192"/>
    </source>
</evidence>
<dbReference type="Proteomes" id="UP001332192">
    <property type="component" value="Chromosome"/>
</dbReference>
<feature type="domain" description="Histidine kinase" evidence="5">
    <location>
        <begin position="260"/>
        <end position="362"/>
    </location>
</feature>
<protein>
    <recommendedName>
        <fullName evidence="2">histidine kinase</fullName>
        <ecNumber evidence="2">2.7.13.3</ecNumber>
    </recommendedName>
</protein>
<keyword evidence="4" id="KW-0902">Two-component regulatory system</keyword>
<keyword evidence="7" id="KW-1185">Reference proteome</keyword>
<dbReference type="InterPro" id="IPR003018">
    <property type="entry name" value="GAF"/>
</dbReference>
<dbReference type="InterPro" id="IPR036890">
    <property type="entry name" value="HATPase_C_sf"/>
</dbReference>
<dbReference type="RefSeq" id="WP_324717239.1">
    <property type="nucleotide sequence ID" value="NZ_CP141615.1"/>
</dbReference>
<evidence type="ECO:0000259" key="5">
    <source>
        <dbReference type="PROSITE" id="PS50109"/>
    </source>
</evidence>
<proteinExistence type="predicted"/>
<evidence type="ECO:0000313" key="6">
    <source>
        <dbReference type="EMBL" id="WRP17968.1"/>
    </source>
</evidence>
<keyword evidence="3 6" id="KW-0418">Kinase</keyword>
<dbReference type="PROSITE" id="PS50109">
    <property type="entry name" value="HIS_KIN"/>
    <property type="match status" value="1"/>
</dbReference>
<comment type="catalytic activity">
    <reaction evidence="1">
        <text>ATP + protein L-histidine = ADP + protein N-phospho-L-histidine.</text>
        <dbReference type="EC" id="2.7.13.3"/>
    </reaction>
</comment>
<dbReference type="InterPro" id="IPR010559">
    <property type="entry name" value="Sig_transdc_His_kin_internal"/>
</dbReference>
<evidence type="ECO:0000256" key="2">
    <source>
        <dbReference type="ARBA" id="ARBA00012438"/>
    </source>
</evidence>
<dbReference type="PRINTS" id="PR00344">
    <property type="entry name" value="BCTRLSENSOR"/>
</dbReference>
<dbReference type="Pfam" id="PF02518">
    <property type="entry name" value="HATPase_c"/>
    <property type="match status" value="1"/>
</dbReference>
<sequence>MGRSQTDALELLLQALPLLRGGLTPQSAAKAARLLRNRLHVDAAAVVDTEAVLAFEGAGADHHRAGDPIGTRLTRRALATGRPALAATREAIGCSVPSCPLGSALVLPLRVQGRVVGAVKLYQARPRRMGQSKVRAARAVARLFSVYLELAELDARAARVTQAELEALRAQISPHFLFNTLNTIAALIRVDPQRAHTLVIRFAEFFRETLAQHGEVATLEDEVLYVQQYLAFEEARLGQRLTVEWDMDPQARRAVLPVLVIQPLVENAIIHGIEPCPRPGRVRIVAFSERGGYRIRVEDNGAGIPADRLPYILERGYGTGLGMGLSNVDARLKSFFGPGSGLRIHSLVGEGTTVEFWIPSTPARPQALART</sequence>
<dbReference type="Pfam" id="PF01590">
    <property type="entry name" value="GAF"/>
    <property type="match status" value="1"/>
</dbReference>
<evidence type="ECO:0000256" key="1">
    <source>
        <dbReference type="ARBA" id="ARBA00000085"/>
    </source>
</evidence>
<dbReference type="InterPro" id="IPR029016">
    <property type="entry name" value="GAF-like_dom_sf"/>
</dbReference>
<dbReference type="PANTHER" id="PTHR34220:SF7">
    <property type="entry name" value="SENSOR HISTIDINE KINASE YPDA"/>
    <property type="match status" value="1"/>
</dbReference>
<dbReference type="Gene3D" id="3.30.450.40">
    <property type="match status" value="1"/>
</dbReference>
<dbReference type="EC" id="2.7.13.3" evidence="2"/>
<dbReference type="InterPro" id="IPR050640">
    <property type="entry name" value="Bact_2-comp_sensor_kinase"/>
</dbReference>
<dbReference type="SUPFAM" id="SSF55781">
    <property type="entry name" value="GAF domain-like"/>
    <property type="match status" value="1"/>
</dbReference>
<dbReference type="SMART" id="SM00387">
    <property type="entry name" value="HATPase_c"/>
    <property type="match status" value="1"/>
</dbReference>
<dbReference type="Pfam" id="PF06580">
    <property type="entry name" value="His_kinase"/>
    <property type="match status" value="1"/>
</dbReference>
<keyword evidence="3 6" id="KW-0808">Transferase</keyword>
<accession>A0ABZ1C0X6</accession>
<dbReference type="PANTHER" id="PTHR34220">
    <property type="entry name" value="SENSOR HISTIDINE KINASE YPDA"/>
    <property type="match status" value="1"/>
</dbReference>
<dbReference type="InterPro" id="IPR003594">
    <property type="entry name" value="HATPase_dom"/>
</dbReference>
<dbReference type="EMBL" id="CP141615">
    <property type="protein sequence ID" value="WRP17968.1"/>
    <property type="molecule type" value="Genomic_DNA"/>
</dbReference>
<gene>
    <name evidence="6" type="ORF">U7230_02850</name>
</gene>
<dbReference type="GO" id="GO:0016301">
    <property type="term" value="F:kinase activity"/>
    <property type="evidence" value="ECO:0007669"/>
    <property type="project" value="UniProtKB-KW"/>
</dbReference>
<dbReference type="InterPro" id="IPR005467">
    <property type="entry name" value="His_kinase_dom"/>
</dbReference>
<dbReference type="SMART" id="SM00065">
    <property type="entry name" value="GAF"/>
    <property type="match status" value="1"/>
</dbReference>
<dbReference type="InterPro" id="IPR004358">
    <property type="entry name" value="Sig_transdc_His_kin-like_C"/>
</dbReference>
<organism evidence="6 7">
    <name type="scientific">Carboxydichorda subterranea</name>
    <dbReference type="NCBI Taxonomy" id="3109565"/>
    <lineage>
        <taxon>Bacteria</taxon>
        <taxon>Bacillati</taxon>
        <taxon>Bacillota</taxon>
        <taxon>Limnochordia</taxon>
        <taxon>Limnochordales</taxon>
        <taxon>Geochordaceae</taxon>
        <taxon>Carboxydichorda</taxon>
    </lineage>
</organism>
<dbReference type="SUPFAM" id="SSF55874">
    <property type="entry name" value="ATPase domain of HSP90 chaperone/DNA topoisomerase II/histidine kinase"/>
    <property type="match status" value="1"/>
</dbReference>
<dbReference type="Gene3D" id="3.30.565.10">
    <property type="entry name" value="Histidine kinase-like ATPase, C-terminal domain"/>
    <property type="match status" value="1"/>
</dbReference>
<name>A0ABZ1C0X6_9FIRM</name>